<dbReference type="PANTHER" id="PTHR30483">
    <property type="entry name" value="LEUCINE-SPECIFIC-BINDING PROTEIN"/>
    <property type="match status" value="1"/>
</dbReference>
<evidence type="ECO:0000259" key="4">
    <source>
        <dbReference type="Pfam" id="PF13458"/>
    </source>
</evidence>
<sequence>MKSIRLGHAVATVCVVQLLAASPYAVAQGKGSYSQDTVKIGVLTDMSGIFADLGGKGSVTAAQMAIDDFREQNTPPFKIELLQANHQNKADIGASRAREWFDVENVDMITDVINSGVALAVAKVAQNKNKMVMVTGSGTARLHDEDCNPNTIHYGWDARTFANAHVRAQTEQRRKSWFFLSVDYALGRSLEQDATAAIMANGGTVAGSVRHPLSAPDFSSYMLQAQSSKAQVVGIANAGADLVNAVKAANEYGVTRTKSLAGLAATITDVHAMGIDATQGMVVVEDFYWDLNDRTRAWSRRFFDKQKRMPNFVQAATYSAVLTYLKSVLAARSDDSNVVLKQMKQLTINDVFANNGKIRDDNKMVHDVYVMEVKKPQESKAPWDYYRVRRTVAGSDASQPLSASKCPMVKKGI</sequence>
<accession>A0A370P2G6</accession>
<dbReference type="InterPro" id="IPR028082">
    <property type="entry name" value="Peripla_BP_I"/>
</dbReference>
<gene>
    <name evidence="5" type="ORF">DN412_03430</name>
</gene>
<dbReference type="Gene3D" id="3.40.50.2300">
    <property type="match status" value="2"/>
</dbReference>
<dbReference type="Pfam" id="PF13458">
    <property type="entry name" value="Peripla_BP_6"/>
    <property type="match status" value="1"/>
</dbReference>
<comment type="caution">
    <text evidence="5">The sequence shown here is derived from an EMBL/GenBank/DDBJ whole genome shotgun (WGS) entry which is preliminary data.</text>
</comment>
<feature type="domain" description="Leucine-binding protein" evidence="4">
    <location>
        <begin position="37"/>
        <end position="374"/>
    </location>
</feature>
<dbReference type="EMBL" id="QKWJ01000002">
    <property type="protein sequence ID" value="RDK11975.1"/>
    <property type="molecule type" value="Genomic_DNA"/>
</dbReference>
<dbReference type="AlphaFoldDB" id="A0A370P2G6"/>
<dbReference type="CDD" id="cd06327">
    <property type="entry name" value="PBP1_SBP-like"/>
    <property type="match status" value="1"/>
</dbReference>
<dbReference type="InterPro" id="IPR028081">
    <property type="entry name" value="Leu-bd"/>
</dbReference>
<evidence type="ECO:0000313" key="6">
    <source>
        <dbReference type="Proteomes" id="UP000255165"/>
    </source>
</evidence>
<keyword evidence="6" id="KW-1185">Reference proteome</keyword>
<dbReference type="SUPFAM" id="SSF53822">
    <property type="entry name" value="Periplasmic binding protein-like I"/>
    <property type="match status" value="1"/>
</dbReference>
<dbReference type="Proteomes" id="UP000255165">
    <property type="component" value="Unassembled WGS sequence"/>
</dbReference>
<reference evidence="5 6" key="1">
    <citation type="submission" date="2018-06" db="EMBL/GenBank/DDBJ databases">
        <authorList>
            <person name="Feng T."/>
            <person name="Jeon C.O."/>
        </authorList>
    </citation>
    <scope>NUCLEOTIDE SEQUENCE [LARGE SCALE GENOMIC DNA]</scope>
    <source>
        <strain evidence="5 6">S23</strain>
    </source>
</reference>
<evidence type="ECO:0000313" key="5">
    <source>
        <dbReference type="EMBL" id="RDK11975.1"/>
    </source>
</evidence>
<feature type="chain" id="PRO_5016859995" evidence="3">
    <location>
        <begin position="28"/>
        <end position="413"/>
    </location>
</feature>
<evidence type="ECO:0000256" key="2">
    <source>
        <dbReference type="ARBA" id="ARBA00022729"/>
    </source>
</evidence>
<evidence type="ECO:0000256" key="3">
    <source>
        <dbReference type="SAM" id="SignalP"/>
    </source>
</evidence>
<dbReference type="InterPro" id="IPR051010">
    <property type="entry name" value="BCAA_transport"/>
</dbReference>
<name>A0A370P2G6_9BURK</name>
<proteinExistence type="inferred from homology"/>
<protein>
    <submittedName>
        <fullName evidence="5">ABC transporter permease</fullName>
    </submittedName>
</protein>
<evidence type="ECO:0000256" key="1">
    <source>
        <dbReference type="ARBA" id="ARBA00010062"/>
    </source>
</evidence>
<feature type="signal peptide" evidence="3">
    <location>
        <begin position="1"/>
        <end position="27"/>
    </location>
</feature>
<dbReference type="PANTHER" id="PTHR30483:SF6">
    <property type="entry name" value="PERIPLASMIC BINDING PROTEIN OF ABC TRANSPORTER FOR NATURAL AMINO ACIDS"/>
    <property type="match status" value="1"/>
</dbReference>
<keyword evidence="2 3" id="KW-0732">Signal</keyword>
<comment type="similarity">
    <text evidence="1">Belongs to the leucine-binding protein family.</text>
</comment>
<organism evidence="5 6">
    <name type="scientific">Cupriavidus lacunae</name>
    <dbReference type="NCBI Taxonomy" id="2666307"/>
    <lineage>
        <taxon>Bacteria</taxon>
        <taxon>Pseudomonadati</taxon>
        <taxon>Pseudomonadota</taxon>
        <taxon>Betaproteobacteria</taxon>
        <taxon>Burkholderiales</taxon>
        <taxon>Burkholderiaceae</taxon>
        <taxon>Cupriavidus</taxon>
    </lineage>
</organism>